<dbReference type="KEGG" id="ppet:C9I82_301"/>
<dbReference type="PRINTS" id="PR00983">
    <property type="entry name" value="TRNASYNTHCYS"/>
</dbReference>
<dbReference type="InterPro" id="IPR014729">
    <property type="entry name" value="Rossmann-like_a/b/a_fold"/>
</dbReference>
<dbReference type="HAMAP" id="MF_00041">
    <property type="entry name" value="Cys_tRNA_synth"/>
    <property type="match status" value="1"/>
</dbReference>
<feature type="short sequence motif" description="'HIGH' region" evidence="12">
    <location>
        <begin position="38"/>
        <end position="48"/>
    </location>
</feature>
<name>A0A346DZW1_9ENTR</name>
<accession>A0A346DZW1</accession>
<dbReference type="CDD" id="cd07963">
    <property type="entry name" value="Anticodon_Ia_Cys"/>
    <property type="match status" value="1"/>
</dbReference>
<comment type="subunit">
    <text evidence="3 12">Monomer.</text>
</comment>
<dbReference type="NCBIfam" id="TIGR00435">
    <property type="entry name" value="cysS"/>
    <property type="match status" value="1"/>
</dbReference>
<comment type="cofactor">
    <cofactor evidence="12">
        <name>Zn(2+)</name>
        <dbReference type="ChEBI" id="CHEBI:29105"/>
    </cofactor>
    <text evidence="12">Binds 1 zinc ion per subunit.</text>
</comment>
<dbReference type="InterPro" id="IPR009080">
    <property type="entry name" value="tRNAsynth_Ia_anticodon-bd"/>
</dbReference>
<dbReference type="Gene3D" id="1.20.120.1910">
    <property type="entry name" value="Cysteine-tRNA ligase, C-terminal anti-codon recognition domain"/>
    <property type="match status" value="1"/>
</dbReference>
<dbReference type="InterPro" id="IPR015803">
    <property type="entry name" value="Cys-tRNA-ligase"/>
</dbReference>
<evidence type="ECO:0000313" key="15">
    <source>
        <dbReference type="Proteomes" id="UP000256856"/>
    </source>
</evidence>
<feature type="binding site" evidence="12">
    <location>
        <position position="275"/>
    </location>
    <ligand>
        <name>ATP</name>
        <dbReference type="ChEBI" id="CHEBI:30616"/>
    </ligand>
</feature>
<evidence type="ECO:0000256" key="1">
    <source>
        <dbReference type="ARBA" id="ARBA00004496"/>
    </source>
</evidence>
<evidence type="ECO:0000256" key="10">
    <source>
        <dbReference type="ARBA" id="ARBA00022917"/>
    </source>
</evidence>
<keyword evidence="8 12" id="KW-0862">Zinc</keyword>
<keyword evidence="15" id="KW-1185">Reference proteome</keyword>
<organism evidence="14 15">
    <name type="scientific">Candidatus Purcelliella pentastirinorum</name>
    <dbReference type="NCBI Taxonomy" id="472834"/>
    <lineage>
        <taxon>Bacteria</taxon>
        <taxon>Pseudomonadati</taxon>
        <taxon>Pseudomonadota</taxon>
        <taxon>Gammaproteobacteria</taxon>
        <taxon>Enterobacterales</taxon>
        <taxon>Enterobacteriaceae</taxon>
        <taxon>Candidatus Purcelliella</taxon>
    </lineage>
</organism>
<dbReference type="GO" id="GO:0008270">
    <property type="term" value="F:zinc ion binding"/>
    <property type="evidence" value="ECO:0007669"/>
    <property type="project" value="UniProtKB-UniRule"/>
</dbReference>
<keyword evidence="10 12" id="KW-0648">Protein biosynthesis</keyword>
<reference evidence="14 15" key="1">
    <citation type="submission" date="2018-03" db="EMBL/GenBank/DDBJ databases">
        <title>A parallel universe: an anciently diverged bacterial symbiosis in a Hawaiian planthopper (Hemiptera: Cixiidae) reveals rearranged nutritional responsibilities.</title>
        <authorList>
            <person name="Bennett G."/>
            <person name="Mao M."/>
        </authorList>
    </citation>
    <scope>NUCLEOTIDE SEQUENCE [LARGE SCALE GENOMIC DNA]</scope>
    <source>
        <strain evidence="14 15">OLIH</strain>
    </source>
</reference>
<evidence type="ECO:0000256" key="11">
    <source>
        <dbReference type="ARBA" id="ARBA00023146"/>
    </source>
</evidence>
<protein>
    <recommendedName>
        <fullName evidence="12">Cysteine--tRNA ligase</fullName>
        <ecNumber evidence="12">6.1.1.16</ecNumber>
    </recommendedName>
    <alternativeName>
        <fullName evidence="12">Cysteinyl-tRNA synthetase</fullName>
        <shortName evidence="12">CysRS</shortName>
    </alternativeName>
</protein>
<keyword evidence="5 12" id="KW-0436">Ligase</keyword>
<keyword evidence="9 12" id="KW-0067">ATP-binding</keyword>
<evidence type="ECO:0000256" key="7">
    <source>
        <dbReference type="ARBA" id="ARBA00022741"/>
    </source>
</evidence>
<feature type="domain" description="Cysteinyl-tRNA synthetase class Ia DALR" evidence="13">
    <location>
        <begin position="347"/>
        <end position="409"/>
    </location>
</feature>
<dbReference type="Gene3D" id="3.40.50.620">
    <property type="entry name" value="HUPs"/>
    <property type="match status" value="1"/>
</dbReference>
<dbReference type="PANTHER" id="PTHR10890">
    <property type="entry name" value="CYSTEINYL-TRNA SYNTHETASE"/>
    <property type="match status" value="1"/>
</dbReference>
<dbReference type="SUPFAM" id="SSF47323">
    <property type="entry name" value="Anticodon-binding domain of a subclass of class I aminoacyl-tRNA synthetases"/>
    <property type="match status" value="1"/>
</dbReference>
<sequence>MKIVILLFMLKIYNTLSKKKEKFKAICNGNINLYVCGSTVYDLCHVGHARTFVFFDIMVRYLRFIGYNVKYVRNITDIDNKILNKAKENEESVFSLTNRMILEMSYDFCNLNILSPDLEPRVTDNIKCIIDLIIILLKKKYAYLAKNGDVLFSIDSYSRYGYLSGQNLKLLKNRIRYNYSKNNFSDFVLWKRVDYGECIWNSPWGFGRPGWHIECSAISQKYLGVHYDIHGGGSDLIFPHHENEIAQSICAYNNGYVNYWMHTGLVIFDKKKISKSNGNFFNLKYILSKYSVDCLRYFLISSHYRNILYYNDDNIYNAKNSLKKIYNALYGTNYLVSTFSEDDFKIRFCQAMNDDFNIPKVISILFELVDEINIFKKKNNFLIANKLSSRLIELFSILGIRFLKLNKKINFKNNDKKYNLIKKLILKRDNARRSCNWSIADKIRNKLYSLGVVVEDSLHRSIWKIK</sequence>
<feature type="binding site" evidence="12">
    <location>
        <position position="240"/>
    </location>
    <ligand>
        <name>Zn(2+)</name>
        <dbReference type="ChEBI" id="CHEBI:29105"/>
    </ligand>
</feature>
<dbReference type="Pfam" id="PF09190">
    <property type="entry name" value="DALR_2"/>
    <property type="match status" value="1"/>
</dbReference>
<dbReference type="EMBL" id="CP028374">
    <property type="protein sequence ID" value="AXN02266.1"/>
    <property type="molecule type" value="Genomic_DNA"/>
</dbReference>
<dbReference type="InterPro" id="IPR032678">
    <property type="entry name" value="tRNA-synt_1_cat_dom"/>
</dbReference>
<comment type="catalytic activity">
    <reaction evidence="12">
        <text>tRNA(Cys) + L-cysteine + ATP = L-cysteinyl-tRNA(Cys) + AMP + diphosphate</text>
        <dbReference type="Rhea" id="RHEA:17773"/>
        <dbReference type="Rhea" id="RHEA-COMP:9661"/>
        <dbReference type="Rhea" id="RHEA-COMP:9679"/>
        <dbReference type="ChEBI" id="CHEBI:30616"/>
        <dbReference type="ChEBI" id="CHEBI:33019"/>
        <dbReference type="ChEBI" id="CHEBI:35235"/>
        <dbReference type="ChEBI" id="CHEBI:78442"/>
        <dbReference type="ChEBI" id="CHEBI:78517"/>
        <dbReference type="ChEBI" id="CHEBI:456215"/>
        <dbReference type="EC" id="6.1.1.16"/>
    </reaction>
</comment>
<dbReference type="SMART" id="SM00840">
    <property type="entry name" value="DALR_2"/>
    <property type="match status" value="1"/>
</dbReference>
<keyword evidence="6 12" id="KW-0479">Metal-binding</keyword>
<dbReference type="Proteomes" id="UP000256856">
    <property type="component" value="Chromosome"/>
</dbReference>
<comment type="similarity">
    <text evidence="2 12">Belongs to the class-I aminoacyl-tRNA synthetase family.</text>
</comment>
<keyword evidence="7 12" id="KW-0547">Nucleotide-binding</keyword>
<feature type="binding site" evidence="12">
    <location>
        <position position="244"/>
    </location>
    <ligand>
        <name>Zn(2+)</name>
        <dbReference type="ChEBI" id="CHEBI:29105"/>
    </ligand>
</feature>
<dbReference type="AlphaFoldDB" id="A0A346DZW1"/>
<dbReference type="Pfam" id="PF01406">
    <property type="entry name" value="tRNA-synt_1e"/>
    <property type="match status" value="1"/>
</dbReference>
<dbReference type="InterPro" id="IPR015273">
    <property type="entry name" value="Cys-tRNA-synt_Ia_DALR"/>
</dbReference>
<keyword evidence="4 12" id="KW-0963">Cytoplasm</keyword>
<dbReference type="GO" id="GO:0005524">
    <property type="term" value="F:ATP binding"/>
    <property type="evidence" value="ECO:0007669"/>
    <property type="project" value="UniProtKB-UniRule"/>
</dbReference>
<gene>
    <name evidence="12" type="primary">cysS</name>
    <name evidence="14" type="ORF">C9I82_301</name>
</gene>
<comment type="caution">
    <text evidence="12">Lacks conserved residue(s) required for the propagation of feature annotation.</text>
</comment>
<proteinExistence type="inferred from homology"/>
<evidence type="ECO:0000256" key="4">
    <source>
        <dbReference type="ARBA" id="ARBA00022490"/>
    </source>
</evidence>
<dbReference type="GO" id="GO:0006423">
    <property type="term" value="P:cysteinyl-tRNA aminoacylation"/>
    <property type="evidence" value="ECO:0007669"/>
    <property type="project" value="UniProtKB-UniRule"/>
</dbReference>
<evidence type="ECO:0000259" key="13">
    <source>
        <dbReference type="SMART" id="SM00840"/>
    </source>
</evidence>
<evidence type="ECO:0000256" key="2">
    <source>
        <dbReference type="ARBA" id="ARBA00005594"/>
    </source>
</evidence>
<evidence type="ECO:0000256" key="5">
    <source>
        <dbReference type="ARBA" id="ARBA00022598"/>
    </source>
</evidence>
<evidence type="ECO:0000313" key="14">
    <source>
        <dbReference type="EMBL" id="AXN02266.1"/>
    </source>
</evidence>
<dbReference type="PANTHER" id="PTHR10890:SF3">
    <property type="entry name" value="CYSTEINE--TRNA LIGASE, CYTOPLASMIC"/>
    <property type="match status" value="1"/>
</dbReference>
<feature type="binding site" evidence="12">
    <location>
        <position position="215"/>
    </location>
    <ligand>
        <name>Zn(2+)</name>
        <dbReference type="ChEBI" id="CHEBI:29105"/>
    </ligand>
</feature>
<dbReference type="InterPro" id="IPR024909">
    <property type="entry name" value="Cys-tRNA/MSH_ligase"/>
</dbReference>
<evidence type="ECO:0000256" key="9">
    <source>
        <dbReference type="ARBA" id="ARBA00022840"/>
    </source>
</evidence>
<dbReference type="SUPFAM" id="SSF52374">
    <property type="entry name" value="Nucleotidylyl transferase"/>
    <property type="match status" value="1"/>
</dbReference>
<evidence type="ECO:0000256" key="8">
    <source>
        <dbReference type="ARBA" id="ARBA00022833"/>
    </source>
</evidence>
<evidence type="ECO:0000256" key="3">
    <source>
        <dbReference type="ARBA" id="ARBA00011245"/>
    </source>
</evidence>
<dbReference type="GO" id="GO:0005829">
    <property type="term" value="C:cytosol"/>
    <property type="evidence" value="ECO:0007669"/>
    <property type="project" value="TreeGrafter"/>
</dbReference>
<evidence type="ECO:0000256" key="12">
    <source>
        <dbReference type="HAMAP-Rule" id="MF_00041"/>
    </source>
</evidence>
<dbReference type="CDD" id="cd00672">
    <property type="entry name" value="CysRS_core"/>
    <property type="match status" value="1"/>
</dbReference>
<feature type="binding site" evidence="12">
    <location>
        <position position="36"/>
    </location>
    <ligand>
        <name>Zn(2+)</name>
        <dbReference type="ChEBI" id="CHEBI:29105"/>
    </ligand>
</feature>
<evidence type="ECO:0000256" key="6">
    <source>
        <dbReference type="ARBA" id="ARBA00022723"/>
    </source>
</evidence>
<dbReference type="GO" id="GO:0004817">
    <property type="term" value="F:cysteine-tRNA ligase activity"/>
    <property type="evidence" value="ECO:0007669"/>
    <property type="project" value="UniProtKB-UniRule"/>
</dbReference>
<keyword evidence="11 12" id="KW-0030">Aminoacyl-tRNA synthetase</keyword>
<comment type="subcellular location">
    <subcellularLocation>
        <location evidence="1 12">Cytoplasm</location>
    </subcellularLocation>
</comment>
<dbReference type="EC" id="6.1.1.16" evidence="12"/>